<keyword evidence="7 9" id="KW-0472">Membrane</keyword>
<evidence type="ECO:0000256" key="5">
    <source>
        <dbReference type="ARBA" id="ARBA00022970"/>
    </source>
</evidence>
<keyword evidence="6 9" id="KW-1133">Transmembrane helix</keyword>
<proteinExistence type="inferred from homology"/>
<dbReference type="OrthoDB" id="9807115at2"/>
<protein>
    <submittedName>
        <fullName evidence="10">Branched-chain amino acid ABC-type transport system, permease component</fullName>
    </submittedName>
</protein>
<feature type="transmembrane region" description="Helical" evidence="9">
    <location>
        <begin position="58"/>
        <end position="83"/>
    </location>
</feature>
<gene>
    <name evidence="10" type="ORF">Ga0061067_10525</name>
</gene>
<reference evidence="11" key="1">
    <citation type="submission" date="2015-08" db="EMBL/GenBank/DDBJ databases">
        <authorList>
            <person name="Varghese N."/>
        </authorList>
    </citation>
    <scope>NUCLEOTIDE SEQUENCE [LARGE SCALE GENOMIC DNA]</scope>
    <source>
        <strain evidence="11">DSM 23407</strain>
    </source>
</reference>
<comment type="similarity">
    <text evidence="8">Belongs to the binding-protein-dependent transport system permease family. LivHM subfamily.</text>
</comment>
<feature type="transmembrane region" description="Helical" evidence="9">
    <location>
        <begin position="242"/>
        <end position="263"/>
    </location>
</feature>
<evidence type="ECO:0000313" key="10">
    <source>
        <dbReference type="EMBL" id="CUA96086.1"/>
    </source>
</evidence>
<keyword evidence="3" id="KW-1003">Cell membrane</keyword>
<evidence type="ECO:0000256" key="9">
    <source>
        <dbReference type="SAM" id="Phobius"/>
    </source>
</evidence>
<evidence type="ECO:0000256" key="8">
    <source>
        <dbReference type="ARBA" id="ARBA00037998"/>
    </source>
</evidence>
<evidence type="ECO:0000256" key="1">
    <source>
        <dbReference type="ARBA" id="ARBA00004651"/>
    </source>
</evidence>
<evidence type="ECO:0000256" key="7">
    <source>
        <dbReference type="ARBA" id="ARBA00023136"/>
    </source>
</evidence>
<evidence type="ECO:0000256" key="2">
    <source>
        <dbReference type="ARBA" id="ARBA00022448"/>
    </source>
</evidence>
<dbReference type="RefSeq" id="WP_055455556.1">
    <property type="nucleotide sequence ID" value="NZ_CYHE01000005.1"/>
</dbReference>
<dbReference type="PANTHER" id="PTHR11795:SF442">
    <property type="entry name" value="ABC TRANSPORTER ATP-BINDING PROTEIN"/>
    <property type="match status" value="1"/>
</dbReference>
<dbReference type="AlphaFoldDB" id="A0A0K6HZ43"/>
<organism evidence="10 11">
    <name type="scientific">Pannonibacter indicus</name>
    <dbReference type="NCBI Taxonomy" id="466044"/>
    <lineage>
        <taxon>Bacteria</taxon>
        <taxon>Pseudomonadati</taxon>
        <taxon>Pseudomonadota</taxon>
        <taxon>Alphaproteobacteria</taxon>
        <taxon>Hyphomicrobiales</taxon>
        <taxon>Stappiaceae</taxon>
        <taxon>Pannonibacter</taxon>
    </lineage>
</organism>
<feature type="transmembrane region" description="Helical" evidence="9">
    <location>
        <begin position="275"/>
        <end position="294"/>
    </location>
</feature>
<dbReference type="GO" id="GO:0005886">
    <property type="term" value="C:plasma membrane"/>
    <property type="evidence" value="ECO:0007669"/>
    <property type="project" value="UniProtKB-SubCell"/>
</dbReference>
<dbReference type="InterPro" id="IPR001851">
    <property type="entry name" value="ABC_transp_permease"/>
</dbReference>
<evidence type="ECO:0000256" key="4">
    <source>
        <dbReference type="ARBA" id="ARBA00022692"/>
    </source>
</evidence>
<evidence type="ECO:0000256" key="3">
    <source>
        <dbReference type="ARBA" id="ARBA00022475"/>
    </source>
</evidence>
<feature type="transmembrane region" description="Helical" evidence="9">
    <location>
        <begin position="141"/>
        <end position="160"/>
    </location>
</feature>
<accession>A0A0K6HZ43</accession>
<name>A0A0K6HZ43_9HYPH</name>
<evidence type="ECO:0000313" key="11">
    <source>
        <dbReference type="Proteomes" id="UP000183900"/>
    </source>
</evidence>
<feature type="transmembrane region" description="Helical" evidence="9">
    <location>
        <begin position="214"/>
        <end position="235"/>
    </location>
</feature>
<dbReference type="InterPro" id="IPR052157">
    <property type="entry name" value="BCAA_transport_permease"/>
</dbReference>
<dbReference type="Pfam" id="PF02653">
    <property type="entry name" value="BPD_transp_2"/>
    <property type="match status" value="1"/>
</dbReference>
<dbReference type="GO" id="GO:0006865">
    <property type="term" value="P:amino acid transport"/>
    <property type="evidence" value="ECO:0007669"/>
    <property type="project" value="UniProtKB-KW"/>
</dbReference>
<feature type="transmembrane region" description="Helical" evidence="9">
    <location>
        <begin position="188"/>
        <end position="208"/>
    </location>
</feature>
<dbReference type="Proteomes" id="UP000183900">
    <property type="component" value="Unassembled WGS sequence"/>
</dbReference>
<keyword evidence="11" id="KW-1185">Reference proteome</keyword>
<dbReference type="PANTHER" id="PTHR11795">
    <property type="entry name" value="BRANCHED-CHAIN AMINO ACID TRANSPORT SYSTEM PERMEASE PROTEIN LIVH"/>
    <property type="match status" value="1"/>
</dbReference>
<dbReference type="CDD" id="cd06582">
    <property type="entry name" value="TM_PBP1_LivH_like"/>
    <property type="match status" value="1"/>
</dbReference>
<keyword evidence="4 9" id="KW-0812">Transmembrane</keyword>
<comment type="subcellular location">
    <subcellularLocation>
        <location evidence="1">Cell membrane</location>
        <topology evidence="1">Multi-pass membrane protein</topology>
    </subcellularLocation>
</comment>
<sequence>MILVLEQLLNGLQYGVMLFLLAAGLTLIFGIMGVINLAHGSLYMVGAYAGTWVAGETGSFWLGIPAALGAAALTGLAIEALVIRKLYSRDHLDQVLATFALILMFNQIIVMLFGRSPVFTLLPSGFDGSVELLPGLYYPPYRLLIIGTGLLVAVGLYFLINRTRIGMLVRAGSTNREMVRALGVDIRLLYTVVFGLGALLAGLAGYMAGPILAVQVGMGEQILLATFVVVVIGGVGSIRGAFVAGISLGVIDTCLRAFLPGLLRNFMAGPEADALGTGISSMGIYLLMALVLLVRPKGLFAAGS</sequence>
<feature type="transmembrane region" description="Helical" evidence="9">
    <location>
        <begin position="12"/>
        <end position="38"/>
    </location>
</feature>
<keyword evidence="2" id="KW-0813">Transport</keyword>
<feature type="transmembrane region" description="Helical" evidence="9">
    <location>
        <begin position="95"/>
        <end position="114"/>
    </location>
</feature>
<dbReference type="EMBL" id="CYHE01000005">
    <property type="protein sequence ID" value="CUA96086.1"/>
    <property type="molecule type" value="Genomic_DNA"/>
</dbReference>
<dbReference type="GO" id="GO:0022857">
    <property type="term" value="F:transmembrane transporter activity"/>
    <property type="evidence" value="ECO:0007669"/>
    <property type="project" value="InterPro"/>
</dbReference>
<evidence type="ECO:0000256" key="6">
    <source>
        <dbReference type="ARBA" id="ARBA00022989"/>
    </source>
</evidence>
<keyword evidence="5" id="KW-0029">Amino-acid transport</keyword>